<dbReference type="eggNOG" id="ENOG502QPIN">
    <property type="taxonomic scope" value="Eukaryota"/>
</dbReference>
<proteinExistence type="predicted"/>
<keyword evidence="4" id="KW-1185">Reference proteome</keyword>
<feature type="compositionally biased region" description="Low complexity" evidence="1">
    <location>
        <begin position="159"/>
        <end position="175"/>
    </location>
</feature>
<reference evidence="3" key="2">
    <citation type="submission" date="2015-03" db="UniProtKB">
        <authorList>
            <consortium name="EnsemblPlants"/>
        </authorList>
    </citation>
    <scope>IDENTIFICATION</scope>
</reference>
<evidence type="ECO:0000259" key="2">
    <source>
        <dbReference type="Pfam" id="PF25972"/>
    </source>
</evidence>
<dbReference type="InterPro" id="IPR058936">
    <property type="entry name" value="At4g15545-like"/>
</dbReference>
<dbReference type="PaxDb" id="65489-OBART04G25740.2"/>
<dbReference type="STRING" id="65489.A0A0D3G0B8"/>
<dbReference type="EnsemblPlants" id="OBART04G25740.2">
    <property type="protein sequence ID" value="OBART04G25740.2"/>
    <property type="gene ID" value="OBART04G25740"/>
</dbReference>
<dbReference type="InterPro" id="IPR058935">
    <property type="entry name" value="At4g15545-like_C"/>
</dbReference>
<dbReference type="AlphaFoldDB" id="A0A0D3G0B8"/>
<name>A0A0D3G0B8_9ORYZ</name>
<dbReference type="Proteomes" id="UP000026960">
    <property type="component" value="Chromosome 4"/>
</dbReference>
<feature type="region of interest" description="Disordered" evidence="1">
    <location>
        <begin position="151"/>
        <end position="207"/>
    </location>
</feature>
<protein>
    <recommendedName>
        <fullName evidence="2">At4g15545-like C-terminal domain-containing protein</fullName>
    </recommendedName>
</protein>
<accession>A0A0D3G0B8</accession>
<dbReference type="PANTHER" id="PTHR47383">
    <property type="entry name" value="OS03G0659800 PROTEIN"/>
    <property type="match status" value="1"/>
</dbReference>
<organism evidence="3">
    <name type="scientific">Oryza barthii</name>
    <dbReference type="NCBI Taxonomy" id="65489"/>
    <lineage>
        <taxon>Eukaryota</taxon>
        <taxon>Viridiplantae</taxon>
        <taxon>Streptophyta</taxon>
        <taxon>Embryophyta</taxon>
        <taxon>Tracheophyta</taxon>
        <taxon>Spermatophyta</taxon>
        <taxon>Magnoliopsida</taxon>
        <taxon>Liliopsida</taxon>
        <taxon>Poales</taxon>
        <taxon>Poaceae</taxon>
        <taxon>BOP clade</taxon>
        <taxon>Oryzoideae</taxon>
        <taxon>Oryzeae</taxon>
        <taxon>Oryzinae</taxon>
        <taxon>Oryza</taxon>
    </lineage>
</organism>
<evidence type="ECO:0000256" key="1">
    <source>
        <dbReference type="SAM" id="MobiDB-lite"/>
    </source>
</evidence>
<reference evidence="3" key="1">
    <citation type="journal article" date="2009" name="Rice">
        <title>De Novo Next Generation Sequencing of Plant Genomes.</title>
        <authorList>
            <person name="Rounsley S."/>
            <person name="Marri P.R."/>
            <person name="Yu Y."/>
            <person name="He R."/>
            <person name="Sisneros N."/>
            <person name="Goicoechea J.L."/>
            <person name="Lee S.J."/>
            <person name="Angelova A."/>
            <person name="Kudrna D."/>
            <person name="Luo M."/>
            <person name="Affourtit J."/>
            <person name="Desany B."/>
            <person name="Knight J."/>
            <person name="Niazi F."/>
            <person name="Egholm M."/>
            <person name="Wing R.A."/>
        </authorList>
    </citation>
    <scope>NUCLEOTIDE SEQUENCE [LARGE SCALE GENOMIC DNA]</scope>
    <source>
        <strain evidence="3">cv. IRGC 105608</strain>
    </source>
</reference>
<feature type="region of interest" description="Disordered" evidence="1">
    <location>
        <begin position="222"/>
        <end position="241"/>
    </location>
</feature>
<evidence type="ECO:0000313" key="3">
    <source>
        <dbReference type="EnsemblPlants" id="OBART04G25740.2"/>
    </source>
</evidence>
<sequence>MARHEAAAGVVDFHLPDEILAVIPTDPYEQLDVARKITSMAIASRVSRLEADAARLRRDLADRDRAEADLRARLADSDARLLAALDENAKLAKERDSLASTAKKMARNLAKLEAFKKQLMKSLSEENLLQLSEIGDDRDFDANNNLTARVPSWKDEVSSSRTSADSSSRSTMTESAQEHQFSVTPYTAPKLTPGSTPKFLSGPTSPTKSLSEVHSTFSSWHGSSSHQYSAPTSPPQHRSFAGRPRIDGKEFFRQARTRLSYEQFGAFLANIKEFNAQKQSREVAYCLFIIVDFSVGYFLRKYVNMIFLLYLMNLRRTLSQRQKRFLEQNIKICTFLSRICLTATILECLSQASVYFCLLNKQVVLLPNSDFSVKAAFHVLMD</sequence>
<dbReference type="Pfam" id="PF25972">
    <property type="entry name" value="At4g15545_C"/>
    <property type="match status" value="1"/>
</dbReference>
<dbReference type="PANTHER" id="PTHR47383:SF2">
    <property type="entry name" value="OS04G0616000 PROTEIN"/>
    <property type="match status" value="1"/>
</dbReference>
<dbReference type="Gramene" id="OBART04G25740.2">
    <property type="protein sequence ID" value="OBART04G25740.2"/>
    <property type="gene ID" value="OBART04G25740"/>
</dbReference>
<feature type="domain" description="At4g15545-like C-terminal" evidence="2">
    <location>
        <begin position="244"/>
        <end position="282"/>
    </location>
</feature>
<evidence type="ECO:0000313" key="4">
    <source>
        <dbReference type="Proteomes" id="UP000026960"/>
    </source>
</evidence>